<protein>
    <recommendedName>
        <fullName evidence="4">F-box domain-containing protein</fullName>
    </recommendedName>
</protein>
<name>A0A7J7MVJ1_9MAGN</name>
<gene>
    <name evidence="5" type="ORF">GIB67_012497</name>
</gene>
<feature type="region of interest" description="Disordered" evidence="3">
    <location>
        <begin position="17"/>
        <end position="54"/>
    </location>
</feature>
<dbReference type="PANTHER" id="PTHR46550">
    <property type="entry name" value="F-BOX ONLY PROTEIN 3"/>
    <property type="match status" value="1"/>
</dbReference>
<dbReference type="CDD" id="cd22166">
    <property type="entry name" value="F-box_AtSKIP31-like"/>
    <property type="match status" value="1"/>
</dbReference>
<feature type="compositionally biased region" description="Basic and acidic residues" evidence="3">
    <location>
        <begin position="39"/>
        <end position="52"/>
    </location>
</feature>
<evidence type="ECO:0000313" key="5">
    <source>
        <dbReference type="EMBL" id="KAF6158854.1"/>
    </source>
</evidence>
<organism evidence="5 6">
    <name type="scientific">Kingdonia uniflora</name>
    <dbReference type="NCBI Taxonomy" id="39325"/>
    <lineage>
        <taxon>Eukaryota</taxon>
        <taxon>Viridiplantae</taxon>
        <taxon>Streptophyta</taxon>
        <taxon>Embryophyta</taxon>
        <taxon>Tracheophyta</taxon>
        <taxon>Spermatophyta</taxon>
        <taxon>Magnoliopsida</taxon>
        <taxon>Ranunculales</taxon>
        <taxon>Circaeasteraceae</taxon>
        <taxon>Kingdonia</taxon>
    </lineage>
</organism>
<evidence type="ECO:0000259" key="4">
    <source>
        <dbReference type="PROSITE" id="PS50181"/>
    </source>
</evidence>
<dbReference type="Pfam" id="PF12937">
    <property type="entry name" value="F-box-like"/>
    <property type="match status" value="1"/>
</dbReference>
<dbReference type="SMART" id="SM00256">
    <property type="entry name" value="FBOX"/>
    <property type="match status" value="1"/>
</dbReference>
<dbReference type="AlphaFoldDB" id="A0A7J7MVJ1"/>
<evidence type="ECO:0000256" key="3">
    <source>
        <dbReference type="SAM" id="MobiDB-lite"/>
    </source>
</evidence>
<sequence>MVASDEEDDTLAQFLESEILSESFKEEEKQTSPPSKKLRFCDNNDEKKDEKKVKGKGKSVKFHVDLFHSSDSKVPKLIESGNFSNFPPELFHHVLKFLSPEDLVTCSLVCRFLNYAASNECLWRRLYCMRWGMESSISKLRNCSWKKLYIQRDEKDMIYFVKNTPSEFKEYYIQMQAAKRSHAPILSQALDDHIILDTTLADQVSSWKSSQGLTDDLALNHVCCGYTCSYRPFGNLFVCEKTGLVHVCGDTCKEVDLDMDSGLFVCRFSGQCFDTFLSAEEIDPELSGVGVQEVGLVMDDGEPDLGFGRFARAYQLGYDCDDEKELEDVMRDQLYGISCIAQQLDFGDQLCLWSVDCVHQQFGVFGDHRLWTWRSLSFLLRSLSSLKTLKSQQMDHPIVELDNDNDINIDLDGDDMEMEGVDGPLSEVRTEDESIGTLARKPGDSNVDDVVESAIEELGEELSLLDVGQNVHGVASDDVEESPESASNGDNGPSGSGV</sequence>
<feature type="region of interest" description="Disordered" evidence="3">
    <location>
        <begin position="466"/>
        <end position="498"/>
    </location>
</feature>
<dbReference type="PROSITE" id="PS50181">
    <property type="entry name" value="FBOX"/>
    <property type="match status" value="1"/>
</dbReference>
<keyword evidence="2" id="KW-0833">Ubl conjugation pathway</keyword>
<dbReference type="OrthoDB" id="3219396at2759"/>
<reference evidence="5 6" key="1">
    <citation type="journal article" date="2020" name="IScience">
        <title>Genome Sequencing of the Endangered Kingdonia uniflora (Circaeasteraceae, Ranunculales) Reveals Potential Mechanisms of Evolutionary Specialization.</title>
        <authorList>
            <person name="Sun Y."/>
            <person name="Deng T."/>
            <person name="Zhang A."/>
            <person name="Moore M.J."/>
            <person name="Landis J.B."/>
            <person name="Lin N."/>
            <person name="Zhang H."/>
            <person name="Zhang X."/>
            <person name="Huang J."/>
            <person name="Zhang X."/>
            <person name="Sun H."/>
            <person name="Wang H."/>
        </authorList>
    </citation>
    <scope>NUCLEOTIDE SEQUENCE [LARGE SCALE GENOMIC DNA]</scope>
    <source>
        <strain evidence="5">TB1705</strain>
        <tissue evidence="5">Leaf</tissue>
    </source>
</reference>
<dbReference type="FunFam" id="1.20.1280.50:FF:000048">
    <property type="entry name" value="F-box family protein-like"/>
    <property type="match status" value="1"/>
</dbReference>
<evidence type="ECO:0000256" key="2">
    <source>
        <dbReference type="ARBA" id="ARBA00022786"/>
    </source>
</evidence>
<dbReference type="InterPro" id="IPR001810">
    <property type="entry name" value="F-box_dom"/>
</dbReference>
<comment type="caution">
    <text evidence="5">The sequence shown here is derived from an EMBL/GenBank/DDBJ whole genome shotgun (WGS) entry which is preliminary data.</text>
</comment>
<feature type="domain" description="F-box" evidence="4">
    <location>
        <begin position="80"/>
        <end position="126"/>
    </location>
</feature>
<dbReference type="PANTHER" id="PTHR46550:SF1">
    <property type="entry name" value="F-BOX PROTEIN 3"/>
    <property type="match status" value="1"/>
</dbReference>
<dbReference type="Proteomes" id="UP000541444">
    <property type="component" value="Unassembled WGS sequence"/>
</dbReference>
<dbReference type="InterPro" id="IPR052121">
    <property type="entry name" value="F-box_SCF_Substrate_Recog"/>
</dbReference>
<accession>A0A7J7MVJ1</accession>
<dbReference type="Gene3D" id="1.20.1280.50">
    <property type="match status" value="1"/>
</dbReference>
<dbReference type="SUPFAM" id="SSF81383">
    <property type="entry name" value="F-box domain"/>
    <property type="match status" value="1"/>
</dbReference>
<keyword evidence="6" id="KW-1185">Reference proteome</keyword>
<evidence type="ECO:0000313" key="6">
    <source>
        <dbReference type="Proteomes" id="UP000541444"/>
    </source>
</evidence>
<dbReference type="EMBL" id="JACGCM010001217">
    <property type="protein sequence ID" value="KAF6158854.1"/>
    <property type="molecule type" value="Genomic_DNA"/>
</dbReference>
<evidence type="ECO:0000256" key="1">
    <source>
        <dbReference type="ARBA" id="ARBA00004906"/>
    </source>
</evidence>
<dbReference type="InterPro" id="IPR036047">
    <property type="entry name" value="F-box-like_dom_sf"/>
</dbReference>
<proteinExistence type="predicted"/>
<dbReference type="GO" id="GO:0005737">
    <property type="term" value="C:cytoplasm"/>
    <property type="evidence" value="ECO:0007669"/>
    <property type="project" value="TreeGrafter"/>
</dbReference>
<comment type="pathway">
    <text evidence="1">Protein modification; protein ubiquitination.</text>
</comment>